<name>A0A1E3QBZ7_LIPST</name>
<evidence type="ECO:0000313" key="3">
    <source>
        <dbReference type="Proteomes" id="UP000094385"/>
    </source>
</evidence>
<proteinExistence type="predicted"/>
<dbReference type="OrthoDB" id="10571091at2759"/>
<dbReference type="AlphaFoldDB" id="A0A1E3QBZ7"/>
<gene>
    <name evidence="2" type="ORF">LIPSTDRAFT_69422</name>
</gene>
<dbReference type="EMBL" id="KV454291">
    <property type="protein sequence ID" value="ODQ75229.1"/>
    <property type="molecule type" value="Genomic_DNA"/>
</dbReference>
<feature type="compositionally biased region" description="Low complexity" evidence="1">
    <location>
        <begin position="42"/>
        <end position="58"/>
    </location>
</feature>
<evidence type="ECO:0000256" key="1">
    <source>
        <dbReference type="SAM" id="MobiDB-lite"/>
    </source>
</evidence>
<reference evidence="2 3" key="1">
    <citation type="journal article" date="2016" name="Proc. Natl. Acad. Sci. U.S.A.">
        <title>Comparative genomics of biotechnologically important yeasts.</title>
        <authorList>
            <person name="Riley R."/>
            <person name="Haridas S."/>
            <person name="Wolfe K.H."/>
            <person name="Lopes M.R."/>
            <person name="Hittinger C.T."/>
            <person name="Goeker M."/>
            <person name="Salamov A.A."/>
            <person name="Wisecaver J.H."/>
            <person name="Long T.M."/>
            <person name="Calvey C.H."/>
            <person name="Aerts A.L."/>
            <person name="Barry K.W."/>
            <person name="Choi C."/>
            <person name="Clum A."/>
            <person name="Coughlan A.Y."/>
            <person name="Deshpande S."/>
            <person name="Douglass A.P."/>
            <person name="Hanson S.J."/>
            <person name="Klenk H.-P."/>
            <person name="LaButti K.M."/>
            <person name="Lapidus A."/>
            <person name="Lindquist E.A."/>
            <person name="Lipzen A.M."/>
            <person name="Meier-Kolthoff J.P."/>
            <person name="Ohm R.A."/>
            <person name="Otillar R.P."/>
            <person name="Pangilinan J.L."/>
            <person name="Peng Y."/>
            <person name="Rokas A."/>
            <person name="Rosa C.A."/>
            <person name="Scheuner C."/>
            <person name="Sibirny A.A."/>
            <person name="Slot J.C."/>
            <person name="Stielow J.B."/>
            <person name="Sun H."/>
            <person name="Kurtzman C.P."/>
            <person name="Blackwell M."/>
            <person name="Grigoriev I.V."/>
            <person name="Jeffries T.W."/>
        </authorList>
    </citation>
    <scope>NUCLEOTIDE SEQUENCE [LARGE SCALE GENOMIC DNA]</scope>
    <source>
        <strain evidence="2 3">NRRL Y-11557</strain>
    </source>
</reference>
<accession>A0A1E3QBZ7</accession>
<organism evidence="2 3">
    <name type="scientific">Lipomyces starkeyi NRRL Y-11557</name>
    <dbReference type="NCBI Taxonomy" id="675824"/>
    <lineage>
        <taxon>Eukaryota</taxon>
        <taxon>Fungi</taxon>
        <taxon>Dikarya</taxon>
        <taxon>Ascomycota</taxon>
        <taxon>Saccharomycotina</taxon>
        <taxon>Lipomycetes</taxon>
        <taxon>Lipomycetales</taxon>
        <taxon>Lipomycetaceae</taxon>
        <taxon>Lipomyces</taxon>
    </lineage>
</organism>
<feature type="region of interest" description="Disordered" evidence="1">
    <location>
        <begin position="42"/>
        <end position="62"/>
    </location>
</feature>
<dbReference type="Proteomes" id="UP000094385">
    <property type="component" value="Unassembled WGS sequence"/>
</dbReference>
<sequence length="360" mass="41118">MVSLRPRNVRKALLLRPEQTSDTTTATGTSTRRANATVRVSQRATGTSGRTAARTGRSPGDNLRRKYVTRKAKKSLISDATPLTYDEIVDQGSGIQWSYILADDYKDDVLRAGILPLFRDLPGLPHDGYELRNLLGNRLSGQIPTLSPSSEEEVPFVAEFLKTCADYRDKKLEQVEKLPWLPTRIDVPKVIPSWFFLDEWVCWVDRFLDDFVRLNVLARAGTVANVPGTFLAHESFVIFDRVWSRECWGLVKDKFAVYVRTLHPAIKESQIAYLGIWLLVPWILASMLYNIQDVEPGSAEFNRMQQNFDRGLLDRAPFKFEEAFQTMDLVSGVRHSPPPLPADIWRVWEKCAVPLNYWMD</sequence>
<keyword evidence="3" id="KW-1185">Reference proteome</keyword>
<protein>
    <submittedName>
        <fullName evidence="2">Uncharacterized protein</fullName>
    </submittedName>
</protein>
<evidence type="ECO:0000313" key="2">
    <source>
        <dbReference type="EMBL" id="ODQ75229.1"/>
    </source>
</evidence>